<evidence type="ECO:0000256" key="9">
    <source>
        <dbReference type="SAM" id="Phobius"/>
    </source>
</evidence>
<feature type="region of interest" description="Disordered" evidence="8">
    <location>
        <begin position="506"/>
        <end position="531"/>
    </location>
</feature>
<evidence type="ECO:0000256" key="1">
    <source>
        <dbReference type="ARBA" id="ARBA00004651"/>
    </source>
</evidence>
<keyword evidence="6 9" id="KW-0472">Membrane</keyword>
<comment type="caution">
    <text evidence="10">The sequence shown here is derived from an EMBL/GenBank/DDBJ whole genome shotgun (WGS) entry which is preliminary data.</text>
</comment>
<protein>
    <submittedName>
        <fullName evidence="10">Peptide MFS transporter</fullName>
    </submittedName>
</protein>
<evidence type="ECO:0000256" key="7">
    <source>
        <dbReference type="RuleBase" id="RU003755"/>
    </source>
</evidence>
<dbReference type="Pfam" id="PF00854">
    <property type="entry name" value="PTR2"/>
    <property type="match status" value="1"/>
</dbReference>
<dbReference type="RefSeq" id="WP_290288147.1">
    <property type="nucleotide sequence ID" value="NZ_CP047211.1"/>
</dbReference>
<keyword evidence="11" id="KW-1185">Reference proteome</keyword>
<feature type="transmembrane region" description="Helical" evidence="9">
    <location>
        <begin position="177"/>
        <end position="198"/>
    </location>
</feature>
<feature type="transmembrane region" description="Helical" evidence="9">
    <location>
        <begin position="287"/>
        <end position="311"/>
    </location>
</feature>
<evidence type="ECO:0000313" key="10">
    <source>
        <dbReference type="EMBL" id="MFC3850973.1"/>
    </source>
</evidence>
<dbReference type="PROSITE" id="PS01023">
    <property type="entry name" value="PTR2_2"/>
    <property type="match status" value="1"/>
</dbReference>
<feature type="transmembrane region" description="Helical" evidence="9">
    <location>
        <begin position="58"/>
        <end position="78"/>
    </location>
</feature>
<dbReference type="InterPro" id="IPR050171">
    <property type="entry name" value="MFS_Transporters"/>
</dbReference>
<feature type="transmembrane region" description="Helical" evidence="9">
    <location>
        <begin position="462"/>
        <end position="485"/>
    </location>
</feature>
<feature type="transmembrane region" description="Helical" evidence="9">
    <location>
        <begin position="226"/>
        <end position="249"/>
    </location>
</feature>
<proteinExistence type="inferred from homology"/>
<keyword evidence="4 7" id="KW-0812">Transmembrane</keyword>
<dbReference type="InterPro" id="IPR000109">
    <property type="entry name" value="POT_fam"/>
</dbReference>
<keyword evidence="5 9" id="KW-1133">Transmembrane helix</keyword>
<dbReference type="Gene3D" id="1.20.1250.20">
    <property type="entry name" value="MFS general substrate transporter like domains"/>
    <property type="match status" value="1"/>
</dbReference>
<evidence type="ECO:0000256" key="2">
    <source>
        <dbReference type="ARBA" id="ARBA00022448"/>
    </source>
</evidence>
<feature type="transmembrane region" description="Helical" evidence="9">
    <location>
        <begin position="331"/>
        <end position="351"/>
    </location>
</feature>
<evidence type="ECO:0000313" key="11">
    <source>
        <dbReference type="Proteomes" id="UP001595751"/>
    </source>
</evidence>
<evidence type="ECO:0000256" key="3">
    <source>
        <dbReference type="ARBA" id="ARBA00022475"/>
    </source>
</evidence>
<keyword evidence="2 7" id="KW-0813">Transport</keyword>
<feature type="transmembrane region" description="Helical" evidence="9">
    <location>
        <begin position="255"/>
        <end position="275"/>
    </location>
</feature>
<name>A0ABV7ZR01_9CORY</name>
<organism evidence="10 11">
    <name type="scientific">Corynebacterium hansenii</name>
    <dbReference type="NCBI Taxonomy" id="394964"/>
    <lineage>
        <taxon>Bacteria</taxon>
        <taxon>Bacillati</taxon>
        <taxon>Actinomycetota</taxon>
        <taxon>Actinomycetes</taxon>
        <taxon>Mycobacteriales</taxon>
        <taxon>Corynebacteriaceae</taxon>
        <taxon>Corynebacterium</taxon>
    </lineage>
</organism>
<dbReference type="NCBIfam" id="TIGR00924">
    <property type="entry name" value="yjdL_sub1_fam"/>
    <property type="match status" value="1"/>
</dbReference>
<dbReference type="InterPro" id="IPR018456">
    <property type="entry name" value="PTR2_symporter_CS"/>
</dbReference>
<dbReference type="PANTHER" id="PTHR23517:SF15">
    <property type="entry name" value="PROTON-DEPENDENT OLIGOPEPTIDE FAMILY TRANSPORT PROTEIN"/>
    <property type="match status" value="1"/>
</dbReference>
<dbReference type="EMBL" id="JBHRZN010000004">
    <property type="protein sequence ID" value="MFC3850973.1"/>
    <property type="molecule type" value="Genomic_DNA"/>
</dbReference>
<feature type="transmembrane region" description="Helical" evidence="9">
    <location>
        <begin position="29"/>
        <end position="46"/>
    </location>
</feature>
<dbReference type="PANTHER" id="PTHR23517">
    <property type="entry name" value="RESISTANCE PROTEIN MDTM, PUTATIVE-RELATED-RELATED"/>
    <property type="match status" value="1"/>
</dbReference>
<dbReference type="InterPro" id="IPR036259">
    <property type="entry name" value="MFS_trans_sf"/>
</dbReference>
<keyword evidence="3" id="KW-1003">Cell membrane</keyword>
<comment type="similarity">
    <text evidence="7">Belongs to the major facilitator superfamily. Proton-dependent oligopeptide transporter (POT/PTR) (TC 2.A.17) family.</text>
</comment>
<feature type="transmembrane region" description="Helical" evidence="9">
    <location>
        <begin position="90"/>
        <end position="107"/>
    </location>
</feature>
<comment type="subcellular location">
    <subcellularLocation>
        <location evidence="1">Cell membrane</location>
        <topology evidence="1">Multi-pass membrane protein</topology>
    </subcellularLocation>
    <subcellularLocation>
        <location evidence="7">Membrane</location>
        <topology evidence="7">Multi-pass membrane protein</topology>
    </subcellularLocation>
</comment>
<dbReference type="Proteomes" id="UP001595751">
    <property type="component" value="Unassembled WGS sequence"/>
</dbReference>
<feature type="transmembrane region" description="Helical" evidence="9">
    <location>
        <begin position="430"/>
        <end position="450"/>
    </location>
</feature>
<gene>
    <name evidence="10" type="ORF">ACFORJ_12475</name>
</gene>
<sequence>MRDRTTSTAPGRPRIALPALVGVETWERFSFYGMQAIMVYYLYASATDGGVGLSTTTATALMGAYGSLVYLCTIAGGWIADRVLGAERTLLAGAWTLVAGHLTLALLPGGAGVAAGLVLVAAGSGALKTSAITMLGRVRADGDRRADSDFQLFYLGINVGALLGPMLTGWLSVRHGYHIGFGAAAVLMTAGLVHYSLVRRRLSASWLDDARVAVEKPSLPIARARLARIAGGVAAAVLAVAALTVTGVLPPAHLATVMLAATLLATTALFGQMLLDRGLGADERARVLAFVPLFVVSAAFWAILNQTFGALAVYADVRVDRAIGGWEAPAAWAQSLNPIFILALSAPMAALRLRLGDRMPGPAAQITGGTALAGAGVLCLLPFTGHAPGTVPLLALIAAYGIITFGELHIGPVGMSAATAMAPAKYRTRFSALFFMTMAVGTALAGVLSTNYDPADASAERAYFLVLGLSAIAVAAAVGALVPWINRRLPREGTEEVVKVSAGMADGEDPAAAGDADTAGIAPAATPPMRR</sequence>
<accession>A0ABV7ZR01</accession>
<feature type="transmembrane region" description="Helical" evidence="9">
    <location>
        <begin position="389"/>
        <end position="410"/>
    </location>
</feature>
<dbReference type="SUPFAM" id="SSF103473">
    <property type="entry name" value="MFS general substrate transporter"/>
    <property type="match status" value="1"/>
</dbReference>
<reference evidence="11" key="1">
    <citation type="journal article" date="2019" name="Int. J. Syst. Evol. Microbiol.">
        <title>The Global Catalogue of Microorganisms (GCM) 10K type strain sequencing project: providing services to taxonomists for standard genome sequencing and annotation.</title>
        <authorList>
            <consortium name="The Broad Institute Genomics Platform"/>
            <consortium name="The Broad Institute Genome Sequencing Center for Infectious Disease"/>
            <person name="Wu L."/>
            <person name="Ma J."/>
        </authorList>
    </citation>
    <scope>NUCLEOTIDE SEQUENCE [LARGE SCALE GENOMIC DNA]</scope>
    <source>
        <strain evidence="11">CCUG 53252</strain>
    </source>
</reference>
<dbReference type="InterPro" id="IPR005279">
    <property type="entry name" value="Dipep/tripep_permease"/>
</dbReference>
<evidence type="ECO:0000256" key="8">
    <source>
        <dbReference type="SAM" id="MobiDB-lite"/>
    </source>
</evidence>
<dbReference type="CDD" id="cd17346">
    <property type="entry name" value="MFS_DtpA_like"/>
    <property type="match status" value="1"/>
</dbReference>
<evidence type="ECO:0000256" key="4">
    <source>
        <dbReference type="ARBA" id="ARBA00022692"/>
    </source>
</evidence>
<feature type="transmembrane region" description="Helical" evidence="9">
    <location>
        <begin position="152"/>
        <end position="171"/>
    </location>
</feature>
<feature type="transmembrane region" description="Helical" evidence="9">
    <location>
        <begin position="363"/>
        <end position="383"/>
    </location>
</feature>
<evidence type="ECO:0000256" key="6">
    <source>
        <dbReference type="ARBA" id="ARBA00023136"/>
    </source>
</evidence>
<feature type="transmembrane region" description="Helical" evidence="9">
    <location>
        <begin position="113"/>
        <end position="131"/>
    </location>
</feature>
<evidence type="ECO:0000256" key="5">
    <source>
        <dbReference type="ARBA" id="ARBA00022989"/>
    </source>
</evidence>